<dbReference type="AlphaFoldDB" id="A0A0W0VH90"/>
<sequence length="649" mass="74347">MPKIIHNLEEFADKIVSCIYLEGSTLIDIFQQVHKEYTSEDSLIWYWVFSLSRKRGNDLHSAEVSLQRFNDPTIRIQEFQKFFSSGKWETTSANTRLFIALINAIPGYDKESEKYLHTVVIPPLKELLLQKMKSTLEKEKANKIIDERVLSSREEELKGFSREMPKDSAGIVLFSNAEACRLHAMNHPEEFSFYVNYLNQAKSKWQISWYDFTGASTNLSIDANLGEYLKAFEIEYKKLSELNAKLQPQESEASNKLFAEVLKKSALANPIKVTCKEAALSLLNKTVVLVNPPSDRKSLVSTYVIKREGKQLELYWYDSLGKAKNLQEYSELLRWIEQQDELSGQSLLRLKIHLMHMSIRGEVEEAKINKIQNLFKKTHGLALITTDDWKTIPPYKLIKDTYILTREPDPQNGEWVLYQRQRGGRNTKVNIKEWPNTDALEQFELILSKNKHLSAGNLSAEVREKLRLCLKNSSVMNEKSICKPINAFSAQEEVELKPFTFVITKEGKGWQLFYIDSLKKRIRVAMHTCPALAKELLQQWEMEPEDLEPEQLAVLSKALIGFKPSAKLNMNEFSQIAEILGKRSQQKKSHTPVAVIEINATNPGEDRVAGKVPGKLDVSQYAVASLFGHKDSKSLEKSVIDETEKPNPN</sequence>
<dbReference type="EMBL" id="LNYJ01000003">
    <property type="protein sequence ID" value="KTD19001.1"/>
    <property type="molecule type" value="Genomic_DNA"/>
</dbReference>
<evidence type="ECO:0000313" key="1">
    <source>
        <dbReference type="EMBL" id="KTD19001.1"/>
    </source>
</evidence>
<gene>
    <name evidence="1" type="ORF">Ljor_0224</name>
</gene>
<reference evidence="1 2" key="1">
    <citation type="submission" date="2015-11" db="EMBL/GenBank/DDBJ databases">
        <title>Genomic analysis of 38 Legionella species identifies large and diverse effector repertoires.</title>
        <authorList>
            <person name="Burstein D."/>
            <person name="Amaro F."/>
            <person name="Zusman T."/>
            <person name="Lifshitz Z."/>
            <person name="Cohen O."/>
            <person name="Gilbert J.A."/>
            <person name="Pupko T."/>
            <person name="Shuman H.A."/>
            <person name="Segal G."/>
        </authorList>
    </citation>
    <scope>NUCLEOTIDE SEQUENCE [LARGE SCALE GENOMIC DNA]</scope>
    <source>
        <strain evidence="1 2">BL-540</strain>
    </source>
</reference>
<name>A0A0W0VH90_9GAMM</name>
<dbReference type="RefSeq" id="WP_058469807.1">
    <property type="nucleotide sequence ID" value="NZ_CAAAIC010000005.1"/>
</dbReference>
<evidence type="ECO:0000313" key="2">
    <source>
        <dbReference type="Proteomes" id="UP000055035"/>
    </source>
</evidence>
<protein>
    <submittedName>
        <fullName evidence="1">Uncharacterized protein</fullName>
    </submittedName>
</protein>
<comment type="caution">
    <text evidence="1">The sequence shown here is derived from an EMBL/GenBank/DDBJ whole genome shotgun (WGS) entry which is preliminary data.</text>
</comment>
<accession>A0A0W0VH90</accession>
<organism evidence="1 2">
    <name type="scientific">Legionella jordanis</name>
    <dbReference type="NCBI Taxonomy" id="456"/>
    <lineage>
        <taxon>Bacteria</taxon>
        <taxon>Pseudomonadati</taxon>
        <taxon>Pseudomonadota</taxon>
        <taxon>Gammaproteobacteria</taxon>
        <taxon>Legionellales</taxon>
        <taxon>Legionellaceae</taxon>
        <taxon>Legionella</taxon>
    </lineage>
</organism>
<proteinExistence type="predicted"/>
<dbReference type="Proteomes" id="UP000055035">
    <property type="component" value="Unassembled WGS sequence"/>
</dbReference>
<dbReference type="OrthoDB" id="5636634at2"/>
<keyword evidence="2" id="KW-1185">Reference proteome</keyword>
<dbReference type="PATRIC" id="fig|456.5.peg.240"/>